<dbReference type="EMBL" id="AWTR02000075">
    <property type="protein sequence ID" value="ETZ06918.1"/>
    <property type="molecule type" value="Genomic_DNA"/>
</dbReference>
<protein>
    <submittedName>
        <fullName evidence="1">Uncharacterized protein</fullName>
    </submittedName>
</protein>
<evidence type="ECO:0000313" key="1">
    <source>
        <dbReference type="EMBL" id="ETZ06918.1"/>
    </source>
</evidence>
<gene>
    <name evidence="1" type="ORF">P618_200890</name>
</gene>
<reference evidence="1 2" key="1">
    <citation type="journal article" date="2014" name="FEMS Microbiol. Lett.">
        <title>Draft genome sequences of three Holospora species (Holospora obtusa, Holospora undulata, and Holospora elegans), endonuclear symbiotic bacteria of the ciliate Paramecium caudatum.</title>
        <authorList>
            <person name="Dohra H."/>
            <person name="Tanaka K."/>
            <person name="Suzuki T."/>
            <person name="Fujishima M."/>
            <person name="Suzuki H."/>
        </authorList>
    </citation>
    <scope>NUCLEOTIDE SEQUENCE [LARGE SCALE GENOMIC DNA]</scope>
    <source>
        <strain evidence="1 2">F1</strain>
    </source>
</reference>
<evidence type="ECO:0000313" key="2">
    <source>
        <dbReference type="Proteomes" id="UP000019112"/>
    </source>
</evidence>
<keyword evidence="2" id="KW-1185">Reference proteome</keyword>
<dbReference type="AlphaFoldDB" id="W6TD85"/>
<dbReference type="Proteomes" id="UP000019112">
    <property type="component" value="Unassembled WGS sequence"/>
</dbReference>
<name>W6TD85_HOLOB</name>
<sequence>MLEFGEPVFNVMLLVHHIKGVRFVFWLQVLRKQFIGKLRPIICENFRYFKRIMGDQIFQNAPDSLTDIFECIST</sequence>
<accession>W6TD85</accession>
<organism evidence="1 2">
    <name type="scientific">Holospora obtusa F1</name>
    <dbReference type="NCBI Taxonomy" id="1399147"/>
    <lineage>
        <taxon>Bacteria</taxon>
        <taxon>Pseudomonadati</taxon>
        <taxon>Pseudomonadota</taxon>
        <taxon>Alphaproteobacteria</taxon>
        <taxon>Holosporales</taxon>
        <taxon>Holosporaceae</taxon>
        <taxon>Holospora</taxon>
    </lineage>
</organism>
<comment type="caution">
    <text evidence="1">The sequence shown here is derived from an EMBL/GenBank/DDBJ whole genome shotgun (WGS) entry which is preliminary data.</text>
</comment>
<proteinExistence type="predicted"/>